<keyword evidence="2" id="KW-1133">Transmembrane helix</keyword>
<protein>
    <submittedName>
        <fullName evidence="3">Uncharacterized protein</fullName>
    </submittedName>
</protein>
<gene>
    <name evidence="3" type="ORF">ABFB10_04815</name>
</gene>
<accession>A0AAW9S908</accession>
<evidence type="ECO:0000313" key="3">
    <source>
        <dbReference type="EMBL" id="MEN9060449.1"/>
    </source>
</evidence>
<keyword evidence="2" id="KW-0472">Membrane</keyword>
<dbReference type="RefSeq" id="WP_347165629.1">
    <property type="nucleotide sequence ID" value="NZ_JBDNCH010000002.1"/>
</dbReference>
<evidence type="ECO:0000256" key="2">
    <source>
        <dbReference type="SAM" id="Phobius"/>
    </source>
</evidence>
<reference evidence="3 4" key="1">
    <citation type="submission" date="2024-05" db="EMBL/GenBank/DDBJ databases">
        <title>Genome sequence of Ponticoccus litoralis KCCM 90028.</title>
        <authorList>
            <person name="Kim J.M."/>
            <person name="Lee J.K."/>
            <person name="Choi B.J."/>
            <person name="Bayburt H."/>
            <person name="Baek J.H."/>
            <person name="Jeon C.O."/>
        </authorList>
    </citation>
    <scope>NUCLEOTIDE SEQUENCE [LARGE SCALE GENOMIC DNA]</scope>
    <source>
        <strain evidence="3 4">KCCM 90028</strain>
    </source>
</reference>
<keyword evidence="4" id="KW-1185">Reference proteome</keyword>
<organism evidence="3 4">
    <name type="scientific">Ponticoccus litoralis</name>
    <dbReference type="NCBI Taxonomy" id="422297"/>
    <lineage>
        <taxon>Bacteria</taxon>
        <taxon>Pseudomonadati</taxon>
        <taxon>Pseudomonadota</taxon>
        <taxon>Alphaproteobacteria</taxon>
        <taxon>Rhodobacterales</taxon>
        <taxon>Roseobacteraceae</taxon>
        <taxon>Ponticoccus</taxon>
    </lineage>
</organism>
<proteinExistence type="predicted"/>
<keyword evidence="2" id="KW-0812">Transmembrane</keyword>
<dbReference type="Proteomes" id="UP001428774">
    <property type="component" value="Unassembled WGS sequence"/>
</dbReference>
<comment type="caution">
    <text evidence="3">The sequence shown here is derived from an EMBL/GenBank/DDBJ whole genome shotgun (WGS) entry which is preliminary data.</text>
</comment>
<evidence type="ECO:0000256" key="1">
    <source>
        <dbReference type="SAM" id="MobiDB-lite"/>
    </source>
</evidence>
<dbReference type="EMBL" id="JBDNCH010000002">
    <property type="protein sequence ID" value="MEN9060449.1"/>
    <property type="molecule type" value="Genomic_DNA"/>
</dbReference>
<sequence length="99" mass="10276">MAARLRTGLARPVARRHAGAATVTGGLAGLCGFLHHGAPSLAEAAMTARAARLGATVTLQAALIAGLMAIPTPRWWRGRRAGRGPPRRGCSLGRTQPLY</sequence>
<feature type="region of interest" description="Disordered" evidence="1">
    <location>
        <begin position="78"/>
        <end position="99"/>
    </location>
</feature>
<dbReference type="AlphaFoldDB" id="A0AAW9S908"/>
<feature type="transmembrane region" description="Helical" evidence="2">
    <location>
        <begin position="20"/>
        <end position="38"/>
    </location>
</feature>
<name>A0AAW9S908_9RHOB</name>
<evidence type="ECO:0000313" key="4">
    <source>
        <dbReference type="Proteomes" id="UP001428774"/>
    </source>
</evidence>
<feature type="transmembrane region" description="Helical" evidence="2">
    <location>
        <begin position="50"/>
        <end position="70"/>
    </location>
</feature>